<accession>A0AAW5N1C0</accession>
<sequence length="185" mass="20900">MRKFKEKQAVYWNDPAGETSGVYEVLDTNEEYNAGITEAEILEFDSRVLLIGNGVSEAEVYAEELAIIDPPSGEGQALVQKEMENGFKMFIRNNGCQPDYAVCAIVWNDGSIYPEVNIRLSQTVNPATDDDIFFYCDGLKELKSLVFPGGKDFCIADILYFKGLCRRTPNKKHDTKCHPHFLQQK</sequence>
<organism evidence="1 2">
    <name type="scientific">Phocaeicola barnesiae</name>
    <dbReference type="NCBI Taxonomy" id="376804"/>
    <lineage>
        <taxon>Bacteria</taxon>
        <taxon>Pseudomonadati</taxon>
        <taxon>Bacteroidota</taxon>
        <taxon>Bacteroidia</taxon>
        <taxon>Bacteroidales</taxon>
        <taxon>Bacteroidaceae</taxon>
        <taxon>Phocaeicola</taxon>
    </lineage>
</organism>
<protein>
    <submittedName>
        <fullName evidence="1">Uncharacterized protein</fullName>
    </submittedName>
</protein>
<keyword evidence="2" id="KW-1185">Reference proteome</keyword>
<evidence type="ECO:0000313" key="1">
    <source>
        <dbReference type="EMBL" id="MCR8874411.1"/>
    </source>
</evidence>
<gene>
    <name evidence="1" type="ORF">NW209_10355</name>
</gene>
<dbReference type="Proteomes" id="UP001204579">
    <property type="component" value="Unassembled WGS sequence"/>
</dbReference>
<dbReference type="RefSeq" id="WP_204428887.1">
    <property type="nucleotide sequence ID" value="NZ_JANRHJ010000011.1"/>
</dbReference>
<comment type="caution">
    <text evidence="1">The sequence shown here is derived from an EMBL/GenBank/DDBJ whole genome shotgun (WGS) entry which is preliminary data.</text>
</comment>
<reference evidence="1 2" key="1">
    <citation type="submission" date="2022-08" db="EMBL/GenBank/DDBJ databases">
        <authorList>
            <person name="Zeman M."/>
            <person name="Kubasova T."/>
        </authorList>
    </citation>
    <scope>NUCLEOTIDE SEQUENCE [LARGE SCALE GENOMIC DNA]</scope>
    <source>
        <strain evidence="1 2">ET62</strain>
    </source>
</reference>
<evidence type="ECO:0000313" key="2">
    <source>
        <dbReference type="Proteomes" id="UP001204579"/>
    </source>
</evidence>
<name>A0AAW5N1C0_9BACT</name>
<dbReference type="AlphaFoldDB" id="A0AAW5N1C0"/>
<dbReference type="EMBL" id="JANRHJ010000011">
    <property type="protein sequence ID" value="MCR8874411.1"/>
    <property type="molecule type" value="Genomic_DNA"/>
</dbReference>
<proteinExistence type="predicted"/>